<keyword evidence="5" id="KW-0347">Helicase</keyword>
<accession>A0ABY2DJN4</accession>
<feature type="domain" description="Helicase ATP-binding" evidence="3">
    <location>
        <begin position="30"/>
        <end position="202"/>
    </location>
</feature>
<dbReference type="PROSITE" id="PS51192">
    <property type="entry name" value="HELICASE_ATP_BIND_1"/>
    <property type="match status" value="1"/>
</dbReference>
<protein>
    <submittedName>
        <fullName evidence="5">DEAD/DEAH box helicase</fullName>
    </submittedName>
</protein>
<dbReference type="Pfam" id="PF00271">
    <property type="entry name" value="Helicase_C"/>
    <property type="match status" value="1"/>
</dbReference>
<evidence type="ECO:0000313" key="5">
    <source>
        <dbReference type="EMBL" id="TDC00432.1"/>
    </source>
</evidence>
<organism evidence="5 6">
    <name type="scientific">Micromonospora fluostatini</name>
    <dbReference type="NCBI Taxonomy" id="1629071"/>
    <lineage>
        <taxon>Bacteria</taxon>
        <taxon>Bacillati</taxon>
        <taxon>Actinomycetota</taxon>
        <taxon>Actinomycetes</taxon>
        <taxon>Micromonosporales</taxon>
        <taxon>Micromonosporaceae</taxon>
        <taxon>Micromonospora</taxon>
    </lineage>
</organism>
<dbReference type="SUPFAM" id="SSF52540">
    <property type="entry name" value="P-loop containing nucleoside triphosphate hydrolases"/>
    <property type="match status" value="1"/>
</dbReference>
<evidence type="ECO:0000313" key="6">
    <source>
        <dbReference type="Proteomes" id="UP000295626"/>
    </source>
</evidence>
<sequence length="699" mass="77194">MPPDLDPVVLHHVVNTLGWRDLRPMQRAAVTPVRAGADALLLAPTAGGKTEAVLFPLLTRMREQQWTGTSVLYLAPLKALLNNLQPRIERYADWLGRRAGTWHGDVSTSRRRAILHERPDILLTTPESVESMLVSARVDHRSFFAGLHAVVVDEVHAFAGDDRGWHLLAVLERLSRVAGRPLQRIGLSATVGNPAQLLSWLQGSGAGQRPAEVVAPETVETPSGPPPGDIELDYVGSLVNAATVIAGLHRGEKRLVFCESRETVEKLGELLREKGVTTFLSHASLSTDERRRAERAFTEARDCVIVSTSTLELGIDVGDLDRVIQIDAPATVASFLQRLGRTGRRTGTTRNCLFLTLSGDALAEAAALLLLWSRGWVEPVNAPPEPRHIVAQQMLALCLQEHRIGDRLWTQAWNGLGPFGESAEPIVRHLVEQGYLERDGGMLFIGPAAEQRFGRRHFMELTAVFTGPPEFTVLTGRDELGRIDPSLLTEEVRGDRRLLLGGRSWRVTYIDWRRRRCFVEPADAGGRARWRGAGWAYLGFEFNRAVREVLLDADPPVRVTRRAAGRLAEVRAEKAHLVHPGGTVIVRDRDGDLRWWTWAGFRANATLTATLGEVVDPIERFDDCSIRLREDLTAQAWRLLTADAAQRLCLPAVDEKALTALKFTAALPNRLATATMAARLADLDRAAAVLGEPSRFVVT</sequence>
<reference evidence="5 6" key="1">
    <citation type="submission" date="2019-02" db="EMBL/GenBank/DDBJ databases">
        <title>Draft genome sequences of novel Actinobacteria.</title>
        <authorList>
            <person name="Sahin N."/>
            <person name="Ay H."/>
            <person name="Saygin H."/>
        </authorList>
    </citation>
    <scope>NUCLEOTIDE SEQUENCE [LARGE SCALE GENOMIC DNA]</scope>
    <source>
        <strain evidence="5 6">JCM 30529</strain>
    </source>
</reference>
<dbReference type="InterPro" id="IPR014001">
    <property type="entry name" value="Helicase_ATP-bd"/>
</dbReference>
<comment type="caution">
    <text evidence="5">The sequence shown here is derived from an EMBL/GenBank/DDBJ whole genome shotgun (WGS) entry which is preliminary data.</text>
</comment>
<dbReference type="PROSITE" id="PS51194">
    <property type="entry name" value="HELICASE_CTER"/>
    <property type="match status" value="1"/>
</dbReference>
<evidence type="ECO:0000259" key="4">
    <source>
        <dbReference type="PROSITE" id="PS51194"/>
    </source>
</evidence>
<keyword evidence="1" id="KW-0547">Nucleotide-binding</keyword>
<dbReference type="GO" id="GO:0004386">
    <property type="term" value="F:helicase activity"/>
    <property type="evidence" value="ECO:0007669"/>
    <property type="project" value="UniProtKB-KW"/>
</dbReference>
<dbReference type="Gene3D" id="3.40.50.300">
    <property type="entry name" value="P-loop containing nucleotide triphosphate hydrolases"/>
    <property type="match status" value="2"/>
</dbReference>
<dbReference type="SMART" id="SM00487">
    <property type="entry name" value="DEXDc"/>
    <property type="match status" value="1"/>
</dbReference>
<dbReference type="InterPro" id="IPR027417">
    <property type="entry name" value="P-loop_NTPase"/>
</dbReference>
<keyword evidence="6" id="KW-1185">Reference proteome</keyword>
<evidence type="ECO:0000256" key="2">
    <source>
        <dbReference type="ARBA" id="ARBA00022840"/>
    </source>
</evidence>
<dbReference type="InterPro" id="IPR001650">
    <property type="entry name" value="Helicase_C-like"/>
</dbReference>
<keyword evidence="2" id="KW-0067">ATP-binding</keyword>
<evidence type="ECO:0000259" key="3">
    <source>
        <dbReference type="PROSITE" id="PS51192"/>
    </source>
</evidence>
<dbReference type="EMBL" id="SMKE01000105">
    <property type="protein sequence ID" value="TDC00432.1"/>
    <property type="molecule type" value="Genomic_DNA"/>
</dbReference>
<dbReference type="SMART" id="SM00490">
    <property type="entry name" value="HELICc"/>
    <property type="match status" value="1"/>
</dbReference>
<gene>
    <name evidence="5" type="ORF">E1091_04875</name>
</gene>
<keyword evidence="5" id="KW-0378">Hydrolase</keyword>
<dbReference type="Pfam" id="PF00270">
    <property type="entry name" value="DEAD"/>
    <property type="match status" value="1"/>
</dbReference>
<dbReference type="InterPro" id="IPR052511">
    <property type="entry name" value="ATP-dep_Helicase"/>
</dbReference>
<proteinExistence type="predicted"/>
<feature type="domain" description="Helicase C-terminal" evidence="4">
    <location>
        <begin position="237"/>
        <end position="395"/>
    </location>
</feature>
<dbReference type="Proteomes" id="UP000295626">
    <property type="component" value="Unassembled WGS sequence"/>
</dbReference>
<evidence type="ECO:0000256" key="1">
    <source>
        <dbReference type="ARBA" id="ARBA00022741"/>
    </source>
</evidence>
<dbReference type="PANTHER" id="PTHR47962">
    <property type="entry name" value="ATP-DEPENDENT HELICASE LHR-RELATED-RELATED"/>
    <property type="match status" value="1"/>
</dbReference>
<dbReference type="InterPro" id="IPR011545">
    <property type="entry name" value="DEAD/DEAH_box_helicase_dom"/>
</dbReference>
<dbReference type="PANTHER" id="PTHR47962:SF5">
    <property type="entry name" value="ATP-DEPENDENT HELICASE LHR-RELATED"/>
    <property type="match status" value="1"/>
</dbReference>
<name>A0ABY2DJN4_9ACTN</name>